<dbReference type="EMBL" id="LKAM01000011">
    <property type="protein sequence ID" value="KUM46396.1"/>
    <property type="molecule type" value="Genomic_DNA"/>
</dbReference>
<keyword evidence="1" id="KW-0496">Mitochondrion</keyword>
<organism evidence="1">
    <name type="scientific">Picea glauca</name>
    <name type="common">White spruce</name>
    <name type="synonym">Pinus glauca</name>
    <dbReference type="NCBI Taxonomy" id="3330"/>
    <lineage>
        <taxon>Eukaryota</taxon>
        <taxon>Viridiplantae</taxon>
        <taxon>Streptophyta</taxon>
        <taxon>Embryophyta</taxon>
        <taxon>Tracheophyta</taxon>
        <taxon>Spermatophyta</taxon>
        <taxon>Pinopsida</taxon>
        <taxon>Pinidae</taxon>
        <taxon>Conifers I</taxon>
        <taxon>Pinales</taxon>
        <taxon>Pinaceae</taxon>
        <taxon>Picea</taxon>
    </lineage>
</organism>
<accession>A0A101LW35</accession>
<dbReference type="AlphaFoldDB" id="A0A101LW35"/>
<geneLocation type="mitochondrion" evidence="1"/>
<gene>
    <name evidence="1" type="ORF">ABT39_MTgene1495</name>
</gene>
<protein>
    <submittedName>
        <fullName evidence="1">Uncharacterized protein</fullName>
    </submittedName>
</protein>
<name>A0A101LW35_PICGL</name>
<sequence>MQNIPPVTPRLVTPRHQAILSHGNEVIFFQLDFALLARLSLTFSTQR</sequence>
<proteinExistence type="predicted"/>
<evidence type="ECO:0000313" key="1">
    <source>
        <dbReference type="EMBL" id="KUM46396.1"/>
    </source>
</evidence>
<comment type="caution">
    <text evidence="1">The sequence shown here is derived from an EMBL/GenBank/DDBJ whole genome shotgun (WGS) entry which is preliminary data.</text>
</comment>
<reference evidence="1" key="1">
    <citation type="journal article" date="2015" name="Genome Biol. Evol.">
        <title>Organellar Genomes of White Spruce (Picea glauca): Assembly and Annotation.</title>
        <authorList>
            <person name="Jackman S.D."/>
            <person name="Warren R.L."/>
            <person name="Gibb E.A."/>
            <person name="Vandervalk B.P."/>
            <person name="Mohamadi H."/>
            <person name="Chu J."/>
            <person name="Raymond A."/>
            <person name="Pleasance S."/>
            <person name="Coope R."/>
            <person name="Wildung M.R."/>
            <person name="Ritland C.E."/>
            <person name="Bousquet J."/>
            <person name="Jones S.J."/>
            <person name="Bohlmann J."/>
            <person name="Birol I."/>
        </authorList>
    </citation>
    <scope>NUCLEOTIDE SEQUENCE [LARGE SCALE GENOMIC DNA]</scope>
    <source>
        <tissue evidence="1">Flushing bud</tissue>
    </source>
</reference>